<dbReference type="GO" id="GO:0003677">
    <property type="term" value="F:DNA binding"/>
    <property type="evidence" value="ECO:0007669"/>
    <property type="project" value="UniProtKB-KW"/>
</dbReference>
<proteinExistence type="predicted"/>
<name>A0A1X7ILF0_9SPHI</name>
<evidence type="ECO:0000313" key="1">
    <source>
        <dbReference type="EMBL" id="SMG15518.1"/>
    </source>
</evidence>
<dbReference type="Gene3D" id="2.40.50.1020">
    <property type="entry name" value="LytTr DNA-binding domain"/>
    <property type="match status" value="1"/>
</dbReference>
<dbReference type="PANTHER" id="PTHR37299:SF1">
    <property type="entry name" value="STAGE 0 SPORULATION PROTEIN A HOMOLOG"/>
    <property type="match status" value="1"/>
</dbReference>
<dbReference type="PROSITE" id="PS50930">
    <property type="entry name" value="HTH_LYTTR"/>
    <property type="match status" value="1"/>
</dbReference>
<dbReference type="EMBL" id="FXAU01000001">
    <property type="protein sequence ID" value="SMG15518.1"/>
    <property type="molecule type" value="Genomic_DNA"/>
</dbReference>
<dbReference type="Pfam" id="PF04397">
    <property type="entry name" value="LytTR"/>
    <property type="match status" value="1"/>
</dbReference>
<keyword evidence="2" id="KW-1185">Reference proteome</keyword>
<gene>
    <name evidence="1" type="ORF">SAMN05660862_0963</name>
</gene>
<dbReference type="STRING" id="561061.SAMN05660862_0963"/>
<evidence type="ECO:0000313" key="2">
    <source>
        <dbReference type="Proteomes" id="UP000192980"/>
    </source>
</evidence>
<protein>
    <submittedName>
        <fullName evidence="1">LytTr DNA-binding domain-containing protein</fullName>
    </submittedName>
</protein>
<dbReference type="InterPro" id="IPR007492">
    <property type="entry name" value="LytTR_DNA-bd_dom"/>
</dbReference>
<dbReference type="AlphaFoldDB" id="A0A1X7ILF0"/>
<dbReference type="GO" id="GO:0000156">
    <property type="term" value="F:phosphorelay response regulator activity"/>
    <property type="evidence" value="ECO:0007669"/>
    <property type="project" value="InterPro"/>
</dbReference>
<dbReference type="PANTHER" id="PTHR37299">
    <property type="entry name" value="TRANSCRIPTIONAL REGULATOR-RELATED"/>
    <property type="match status" value="1"/>
</dbReference>
<keyword evidence="1" id="KW-0238">DNA-binding</keyword>
<dbReference type="InterPro" id="IPR046947">
    <property type="entry name" value="LytR-like"/>
</dbReference>
<dbReference type="Proteomes" id="UP000192980">
    <property type="component" value="Unassembled WGS sequence"/>
</dbReference>
<sequence length="140" mass="16220">MLVKKRLSTLLSSPSILSVVGVYRCFRCRANQEILQFRDGRTTFFLLPSDIILFQSWGDYVRIITVQDILTIKTTLKELECFLPQQAFIRIHRSCIIQMDQVRSIDAQHVKLKNGEQLAIGKNYKNRLFDRLGIQSSLNS</sequence>
<reference evidence="1 2" key="1">
    <citation type="submission" date="2017-04" db="EMBL/GenBank/DDBJ databases">
        <authorList>
            <person name="Afonso C.L."/>
            <person name="Miller P.J."/>
            <person name="Scott M.A."/>
            <person name="Spackman E."/>
            <person name="Goraichik I."/>
            <person name="Dimitrov K.M."/>
            <person name="Suarez D.L."/>
            <person name="Swayne D.E."/>
        </authorList>
    </citation>
    <scope>NUCLEOTIDE SEQUENCE [LARGE SCALE GENOMIC DNA]</scope>
    <source>
        <strain evidence="1 2">DSM 22418</strain>
    </source>
</reference>
<accession>A0A1X7ILF0</accession>
<dbReference type="OrthoDB" id="796275at2"/>
<dbReference type="SMART" id="SM00850">
    <property type="entry name" value="LytTR"/>
    <property type="match status" value="1"/>
</dbReference>
<organism evidence="1 2">
    <name type="scientific">Sphingobacterium psychroaquaticum</name>
    <dbReference type="NCBI Taxonomy" id="561061"/>
    <lineage>
        <taxon>Bacteria</taxon>
        <taxon>Pseudomonadati</taxon>
        <taxon>Bacteroidota</taxon>
        <taxon>Sphingobacteriia</taxon>
        <taxon>Sphingobacteriales</taxon>
        <taxon>Sphingobacteriaceae</taxon>
        <taxon>Sphingobacterium</taxon>
    </lineage>
</organism>
<dbReference type="RefSeq" id="WP_134432690.1">
    <property type="nucleotide sequence ID" value="NZ_CP038029.1"/>
</dbReference>